<evidence type="ECO:0000256" key="10">
    <source>
        <dbReference type="ARBA" id="ARBA00023167"/>
    </source>
</evidence>
<dbReference type="NCBIfam" id="NF004976">
    <property type="entry name" value="PRK06349.1"/>
    <property type="match status" value="1"/>
</dbReference>
<evidence type="ECO:0000256" key="15">
    <source>
        <dbReference type="RuleBase" id="RU004171"/>
    </source>
</evidence>
<evidence type="ECO:0000256" key="7">
    <source>
        <dbReference type="ARBA" id="ARBA00022697"/>
    </source>
</evidence>
<evidence type="ECO:0000256" key="6">
    <source>
        <dbReference type="ARBA" id="ARBA00022605"/>
    </source>
</evidence>
<dbReference type="RefSeq" id="WP_020991283.1">
    <property type="nucleotide sequence ID" value="NZ_KI391971.1"/>
</dbReference>
<evidence type="ECO:0000256" key="12">
    <source>
        <dbReference type="PIRSR" id="PIRSR000098-1"/>
    </source>
</evidence>
<dbReference type="STRING" id="626369.HMPREF0446_00781"/>
<keyword evidence="6 14" id="KW-0028">Amino-acid biosynthesis</keyword>
<evidence type="ECO:0000259" key="17">
    <source>
        <dbReference type="Pfam" id="PF03447"/>
    </source>
</evidence>
<dbReference type="AlphaFoldDB" id="D0BLE6"/>
<sequence>MKVEKIGLLGFGTVGSGVYHILTKNQASIEKKTGVSLQIEKALVKEPELFADKISGITFTSDVDYILNDEEISIIVEVLGGVDFAFNCVKKALESGKHVVTANKDLLAKHGVELSQIARENNVYLYYEASVGGGIPVLRPLVEHVSNNEVEAIYGIVNGTTNFILTSMSQQGLSYEEVLKTAQEKGFAEADPTSDVEGYDATYKLIILTRLAFGTNVSFDAIPKKGITQVTKTDLQLAKLSGYTIKLLASVVANGEEVYLEVRPYFVSLNHLLAQVAYENNAISVTGDALGEILLYGKGAGSHPTATSVVADVMMIATQQNRNAKVVPFEPLTEATKVHTTTAPLKDYAVVIETSKPEEFDGVVLPNQAVLTRFTQISEAELEEKVSAYQQIDGVEAVRIYPVLEA</sequence>
<evidence type="ECO:0000256" key="3">
    <source>
        <dbReference type="ARBA" id="ARBA00006753"/>
    </source>
</evidence>
<dbReference type="PROSITE" id="PS01042">
    <property type="entry name" value="HOMOSER_DHGENASE"/>
    <property type="match status" value="1"/>
</dbReference>
<evidence type="ECO:0000313" key="18">
    <source>
        <dbReference type="EMBL" id="EEW93899.2"/>
    </source>
</evidence>
<keyword evidence="8 14" id="KW-0560">Oxidoreductase</keyword>
<dbReference type="PIRSF" id="PIRSF000098">
    <property type="entry name" value="Homoser_dehydrog"/>
    <property type="match status" value="1"/>
</dbReference>
<dbReference type="InterPro" id="IPR036291">
    <property type="entry name" value="NAD(P)-bd_dom_sf"/>
</dbReference>
<dbReference type="OrthoDB" id="9808167at2"/>
<dbReference type="FunFam" id="3.30.360.10:FF:000005">
    <property type="entry name" value="Homoserine dehydrogenase"/>
    <property type="match status" value="1"/>
</dbReference>
<evidence type="ECO:0000256" key="2">
    <source>
        <dbReference type="ARBA" id="ARBA00005062"/>
    </source>
</evidence>
<feature type="binding site" evidence="13">
    <location>
        <position position="189"/>
    </location>
    <ligand>
        <name>L-homoserine</name>
        <dbReference type="ChEBI" id="CHEBI:57476"/>
    </ligand>
</feature>
<dbReference type="InterPro" id="IPR019811">
    <property type="entry name" value="HDH_CS"/>
</dbReference>
<evidence type="ECO:0000259" key="16">
    <source>
        <dbReference type="Pfam" id="PF00742"/>
    </source>
</evidence>
<comment type="caution">
    <text evidence="18">The sequence shown here is derived from an EMBL/GenBank/DDBJ whole genome shotgun (WGS) entry which is preliminary data.</text>
</comment>
<dbReference type="EC" id="1.1.1.3" evidence="4 14"/>
<dbReference type="UniPathway" id="UPA00050">
    <property type="reaction ID" value="UER00063"/>
</dbReference>
<evidence type="ECO:0000256" key="5">
    <source>
        <dbReference type="ARBA" id="ARBA00013376"/>
    </source>
</evidence>
<name>D0BLE6_9LACT</name>
<dbReference type="Gene3D" id="3.30.360.10">
    <property type="entry name" value="Dihydrodipicolinate Reductase, domain 2"/>
    <property type="match status" value="1"/>
</dbReference>
<dbReference type="eggNOG" id="COG0460">
    <property type="taxonomic scope" value="Bacteria"/>
</dbReference>
<evidence type="ECO:0000256" key="11">
    <source>
        <dbReference type="ARBA" id="ARBA00048841"/>
    </source>
</evidence>
<dbReference type="Gene3D" id="3.40.50.720">
    <property type="entry name" value="NAD(P)-binding Rossmann-like Domain"/>
    <property type="match status" value="1"/>
</dbReference>
<dbReference type="Proteomes" id="UP000002939">
    <property type="component" value="Unassembled WGS sequence"/>
</dbReference>
<keyword evidence="10 14" id="KW-0486">Methionine biosynthesis</keyword>
<keyword evidence="7 14" id="KW-0791">Threonine biosynthesis</keyword>
<dbReference type="PANTHER" id="PTHR43331">
    <property type="entry name" value="HOMOSERINE DEHYDROGENASE"/>
    <property type="match status" value="1"/>
</dbReference>
<comment type="pathway">
    <text evidence="2 14">Amino-acid biosynthesis; L-methionine biosynthesis via de novo pathway; L-homoserine from L-aspartate: step 3/3.</text>
</comment>
<evidence type="ECO:0000256" key="14">
    <source>
        <dbReference type="RuleBase" id="RU000579"/>
    </source>
</evidence>
<dbReference type="InterPro" id="IPR005106">
    <property type="entry name" value="Asp/hSer_DH_NAD-bd"/>
</dbReference>
<proteinExistence type="inferred from homology"/>
<dbReference type="Pfam" id="PF03447">
    <property type="entry name" value="NAD_binding_3"/>
    <property type="match status" value="1"/>
</dbReference>
<dbReference type="EMBL" id="ACRF02000008">
    <property type="protein sequence ID" value="EEW93899.2"/>
    <property type="molecule type" value="Genomic_DNA"/>
</dbReference>
<feature type="binding site" evidence="13">
    <location>
        <position position="104"/>
    </location>
    <ligand>
        <name>NADPH</name>
        <dbReference type="ChEBI" id="CHEBI:57783"/>
    </ligand>
</feature>
<comment type="pathway">
    <text evidence="1 14">Amino-acid biosynthesis; L-threonine biosynthesis; L-threonine from L-aspartate: step 3/5.</text>
</comment>
<evidence type="ECO:0000256" key="13">
    <source>
        <dbReference type="PIRSR" id="PIRSR000098-2"/>
    </source>
</evidence>
<comment type="similarity">
    <text evidence="3 15">Belongs to the homoserine dehydrogenase family.</text>
</comment>
<evidence type="ECO:0000256" key="4">
    <source>
        <dbReference type="ARBA" id="ARBA00013213"/>
    </source>
</evidence>
<dbReference type="InterPro" id="IPR001342">
    <property type="entry name" value="HDH_cat"/>
</dbReference>
<dbReference type="GO" id="GO:0009086">
    <property type="term" value="P:methionine biosynthetic process"/>
    <property type="evidence" value="ECO:0007669"/>
    <property type="project" value="UniProtKB-KW"/>
</dbReference>
<protein>
    <recommendedName>
        <fullName evidence="5 14">Homoserine dehydrogenase</fullName>
        <ecNumber evidence="4 14">1.1.1.3</ecNumber>
    </recommendedName>
</protein>
<feature type="domain" description="Homoserine dehydrogenase catalytic" evidence="16">
    <location>
        <begin position="136"/>
        <end position="314"/>
    </location>
</feature>
<dbReference type="UniPathway" id="UPA00051">
    <property type="reaction ID" value="UER00465"/>
</dbReference>
<dbReference type="InterPro" id="IPR016204">
    <property type="entry name" value="HDH"/>
</dbReference>
<comment type="catalytic activity">
    <reaction evidence="11">
        <text>L-homoserine + NADP(+) = L-aspartate 4-semialdehyde + NADPH + H(+)</text>
        <dbReference type="Rhea" id="RHEA:15761"/>
        <dbReference type="ChEBI" id="CHEBI:15378"/>
        <dbReference type="ChEBI" id="CHEBI:57476"/>
        <dbReference type="ChEBI" id="CHEBI:57783"/>
        <dbReference type="ChEBI" id="CHEBI:58349"/>
        <dbReference type="ChEBI" id="CHEBI:537519"/>
        <dbReference type="EC" id="1.1.1.3"/>
    </reaction>
    <physiologicalReaction direction="right-to-left" evidence="11">
        <dbReference type="Rhea" id="RHEA:15763"/>
    </physiologicalReaction>
</comment>
<dbReference type="GO" id="GO:0009088">
    <property type="term" value="P:threonine biosynthetic process"/>
    <property type="evidence" value="ECO:0007669"/>
    <property type="project" value="UniProtKB-UniPathway"/>
</dbReference>
<dbReference type="SUPFAM" id="SSF55347">
    <property type="entry name" value="Glyceraldehyde-3-phosphate dehydrogenase-like, C-terminal domain"/>
    <property type="match status" value="1"/>
</dbReference>
<dbReference type="PANTHER" id="PTHR43331:SF1">
    <property type="entry name" value="HOMOSERINE DEHYDROGENASE"/>
    <property type="match status" value="1"/>
</dbReference>
<organism evidence="18 19">
    <name type="scientific">Granulicatella elegans ATCC 700633</name>
    <dbReference type="NCBI Taxonomy" id="626369"/>
    <lineage>
        <taxon>Bacteria</taxon>
        <taxon>Bacillati</taxon>
        <taxon>Bacillota</taxon>
        <taxon>Bacilli</taxon>
        <taxon>Lactobacillales</taxon>
        <taxon>Carnobacteriaceae</taxon>
        <taxon>Granulicatella</taxon>
    </lineage>
</organism>
<accession>D0BLE6</accession>
<dbReference type="GO" id="GO:0050661">
    <property type="term" value="F:NADP binding"/>
    <property type="evidence" value="ECO:0007669"/>
    <property type="project" value="InterPro"/>
</dbReference>
<evidence type="ECO:0000256" key="9">
    <source>
        <dbReference type="ARBA" id="ARBA00023053"/>
    </source>
</evidence>
<evidence type="ECO:0000313" key="19">
    <source>
        <dbReference type="Proteomes" id="UP000002939"/>
    </source>
</evidence>
<dbReference type="Pfam" id="PF00742">
    <property type="entry name" value="Homoserine_dh"/>
    <property type="match status" value="1"/>
</dbReference>
<evidence type="ECO:0000256" key="1">
    <source>
        <dbReference type="ARBA" id="ARBA00005056"/>
    </source>
</evidence>
<evidence type="ECO:0000256" key="8">
    <source>
        <dbReference type="ARBA" id="ARBA00023002"/>
    </source>
</evidence>
<feature type="domain" description="Aspartate/homoserine dehydrogenase NAD-binding" evidence="17">
    <location>
        <begin position="10"/>
        <end position="128"/>
    </location>
</feature>
<feature type="binding site" evidence="13">
    <location>
        <begin position="9"/>
        <end position="16"/>
    </location>
    <ligand>
        <name>NADP(+)</name>
        <dbReference type="ChEBI" id="CHEBI:58349"/>
    </ligand>
</feature>
<dbReference type="GO" id="GO:0004412">
    <property type="term" value="F:homoserine dehydrogenase activity"/>
    <property type="evidence" value="ECO:0007669"/>
    <property type="project" value="UniProtKB-EC"/>
</dbReference>
<keyword evidence="9" id="KW-0915">Sodium</keyword>
<keyword evidence="13 14" id="KW-0521">NADP</keyword>
<keyword evidence="19" id="KW-1185">Reference proteome</keyword>
<reference evidence="18" key="2">
    <citation type="submission" date="2011-10" db="EMBL/GenBank/DDBJ databases">
        <title>The Genome Sequence of Granulicatella elegans ATCC 700633.</title>
        <authorList>
            <consortium name="The Broad Institute Genome Sequencing Platform"/>
            <consortium name="The Broad Institute Genome Sequencing Center for Infectious Disease"/>
            <person name="Earl A."/>
            <person name="Ward D."/>
            <person name="Feldgarden M."/>
            <person name="Gevers D."/>
            <person name="Sibley C.D."/>
            <person name="Field T.R."/>
            <person name="Grinwis M."/>
            <person name="Eshaghurshan C.S."/>
            <person name="Surette M.G."/>
            <person name="Young S.K."/>
            <person name="Zeng Q."/>
            <person name="Gargeya S."/>
            <person name="Fitzgerald M."/>
            <person name="Haas B."/>
            <person name="Abouelleil A."/>
            <person name="Alvarado L."/>
            <person name="Arachchi H.M."/>
            <person name="Berlin A."/>
            <person name="Brown A."/>
            <person name="Chapman S.B."/>
            <person name="Chen Z."/>
            <person name="Dunbar C."/>
            <person name="Freedman E."/>
            <person name="Gearin G."/>
            <person name="Goldberg J."/>
            <person name="Griggs A."/>
            <person name="Gujja S."/>
            <person name="Heiman D."/>
            <person name="Howarth C."/>
            <person name="Larson L."/>
            <person name="Lui A."/>
            <person name="MacDonald P.J.P."/>
            <person name="Montmayeur A."/>
            <person name="Murphy C."/>
            <person name="Neiman D."/>
            <person name="Pearson M."/>
            <person name="Priest M."/>
            <person name="Roberts A."/>
            <person name="Saif S."/>
            <person name="Shea T."/>
            <person name="Shenoy N."/>
            <person name="Sisk P."/>
            <person name="Stolte C."/>
            <person name="Sykes S."/>
            <person name="Wortman J."/>
            <person name="Nusbaum C."/>
            <person name="Birren B."/>
        </authorList>
    </citation>
    <scope>NUCLEOTIDE SEQUENCE [LARGE SCALE GENOMIC DNA]</scope>
    <source>
        <strain evidence="18">ATCC 700633</strain>
    </source>
</reference>
<dbReference type="HOGENOM" id="CLU_009116_1_0_9"/>
<gene>
    <name evidence="18" type="ORF">HMPREF0446_00781</name>
</gene>
<reference evidence="18" key="1">
    <citation type="submission" date="2009-09" db="EMBL/GenBank/DDBJ databases">
        <authorList>
            <consortium name="The Broad Institute Genome Sequencing Platform"/>
            <person name="Ward D."/>
            <person name="Feldgarden M."/>
            <person name="Earl A."/>
            <person name="Young S.K."/>
            <person name="Zeng Q."/>
            <person name="Koehrsen M."/>
            <person name="Alvarado L."/>
            <person name="Berlin A."/>
            <person name="Bochicchio J."/>
            <person name="Borenstein D."/>
            <person name="Chapman S.B."/>
            <person name="Chen Z."/>
            <person name="Engels R."/>
            <person name="Freedman E."/>
            <person name="Gellesch M."/>
            <person name="Goldberg J."/>
            <person name="Griggs A."/>
            <person name="Gujja S."/>
            <person name="Heilman E."/>
            <person name="Heiman D."/>
            <person name="Hepburn T."/>
            <person name="Howarth C."/>
            <person name="Jen D."/>
            <person name="Larson L."/>
            <person name="Lewis B."/>
            <person name="Mehta T."/>
            <person name="Park D."/>
            <person name="Pearson M."/>
            <person name="Roberts A."/>
            <person name="Saif S."/>
            <person name="Shea T."/>
            <person name="Shenoy N."/>
            <person name="Sisk P."/>
            <person name="Stolte C."/>
            <person name="Sykes S."/>
            <person name="Thomson T."/>
            <person name="Walk T."/>
            <person name="White J."/>
            <person name="Yandava C."/>
            <person name="Sibley C.D."/>
            <person name="Field T.R."/>
            <person name="Grinwis M."/>
            <person name="Eshaghurshan C.S."/>
            <person name="Surette M.G."/>
            <person name="Haas B."/>
            <person name="Nusbaum C."/>
            <person name="Birren B."/>
        </authorList>
    </citation>
    <scope>NUCLEOTIDE SEQUENCE [LARGE SCALE GENOMIC DNA]</scope>
    <source>
        <strain evidence="18">ATCC 700633</strain>
    </source>
</reference>
<feature type="active site" description="Proton donor" evidence="12">
    <location>
        <position position="204"/>
    </location>
</feature>
<dbReference type="SUPFAM" id="SSF51735">
    <property type="entry name" value="NAD(P)-binding Rossmann-fold domains"/>
    <property type="match status" value="1"/>
</dbReference>